<sequence>MQLTFTLFAALATSVSASAIVRRQTAVNYPTCALSCLAGLPLGPCVATDTVCLCHEPSFITDTTECFSTSCTGADVTQAIEAGVAFCAAVNVTVTSIGTPSTTYSFSVPSATA</sequence>
<dbReference type="EMBL" id="MU277282">
    <property type="protein sequence ID" value="KAI0055709.1"/>
    <property type="molecule type" value="Genomic_DNA"/>
</dbReference>
<dbReference type="Proteomes" id="UP000814140">
    <property type="component" value="Unassembled WGS sequence"/>
</dbReference>
<reference evidence="1" key="1">
    <citation type="submission" date="2021-03" db="EMBL/GenBank/DDBJ databases">
        <authorList>
            <consortium name="DOE Joint Genome Institute"/>
            <person name="Ahrendt S."/>
            <person name="Looney B.P."/>
            <person name="Miyauchi S."/>
            <person name="Morin E."/>
            <person name="Drula E."/>
            <person name="Courty P.E."/>
            <person name="Chicoki N."/>
            <person name="Fauchery L."/>
            <person name="Kohler A."/>
            <person name="Kuo A."/>
            <person name="Labutti K."/>
            <person name="Pangilinan J."/>
            <person name="Lipzen A."/>
            <person name="Riley R."/>
            <person name="Andreopoulos W."/>
            <person name="He G."/>
            <person name="Johnson J."/>
            <person name="Barry K.W."/>
            <person name="Grigoriev I.V."/>
            <person name="Nagy L."/>
            <person name="Hibbett D."/>
            <person name="Henrissat B."/>
            <person name="Matheny P.B."/>
            <person name="Labbe J."/>
            <person name="Martin F."/>
        </authorList>
    </citation>
    <scope>NUCLEOTIDE SEQUENCE</scope>
    <source>
        <strain evidence="1">HHB10654</strain>
    </source>
</reference>
<keyword evidence="2" id="KW-1185">Reference proteome</keyword>
<evidence type="ECO:0000313" key="1">
    <source>
        <dbReference type="EMBL" id="KAI0055709.1"/>
    </source>
</evidence>
<name>A0ACB8SH56_9AGAM</name>
<organism evidence="1 2">
    <name type="scientific">Artomyces pyxidatus</name>
    <dbReference type="NCBI Taxonomy" id="48021"/>
    <lineage>
        <taxon>Eukaryota</taxon>
        <taxon>Fungi</taxon>
        <taxon>Dikarya</taxon>
        <taxon>Basidiomycota</taxon>
        <taxon>Agaricomycotina</taxon>
        <taxon>Agaricomycetes</taxon>
        <taxon>Russulales</taxon>
        <taxon>Auriscalpiaceae</taxon>
        <taxon>Artomyces</taxon>
    </lineage>
</organism>
<proteinExistence type="predicted"/>
<reference evidence="1" key="2">
    <citation type="journal article" date="2022" name="New Phytol.">
        <title>Evolutionary transition to the ectomycorrhizal habit in the genomes of a hyperdiverse lineage of mushroom-forming fungi.</title>
        <authorList>
            <person name="Looney B."/>
            <person name="Miyauchi S."/>
            <person name="Morin E."/>
            <person name="Drula E."/>
            <person name="Courty P.E."/>
            <person name="Kohler A."/>
            <person name="Kuo A."/>
            <person name="LaButti K."/>
            <person name="Pangilinan J."/>
            <person name="Lipzen A."/>
            <person name="Riley R."/>
            <person name="Andreopoulos W."/>
            <person name="He G."/>
            <person name="Johnson J."/>
            <person name="Nolan M."/>
            <person name="Tritt A."/>
            <person name="Barry K.W."/>
            <person name="Grigoriev I.V."/>
            <person name="Nagy L.G."/>
            <person name="Hibbett D."/>
            <person name="Henrissat B."/>
            <person name="Matheny P.B."/>
            <person name="Labbe J."/>
            <person name="Martin F.M."/>
        </authorList>
    </citation>
    <scope>NUCLEOTIDE SEQUENCE</scope>
    <source>
        <strain evidence="1">HHB10654</strain>
    </source>
</reference>
<comment type="caution">
    <text evidence="1">The sequence shown here is derived from an EMBL/GenBank/DDBJ whole genome shotgun (WGS) entry which is preliminary data.</text>
</comment>
<gene>
    <name evidence="1" type="ORF">BV25DRAFT_1921615</name>
</gene>
<evidence type="ECO:0000313" key="2">
    <source>
        <dbReference type="Proteomes" id="UP000814140"/>
    </source>
</evidence>
<protein>
    <submittedName>
        <fullName evidence="1">Uncharacterized protein</fullName>
    </submittedName>
</protein>
<accession>A0ACB8SH56</accession>